<comment type="caution">
    <text evidence="2">The sequence shown here is derived from an EMBL/GenBank/DDBJ whole genome shotgun (WGS) entry which is preliminary data.</text>
</comment>
<feature type="transmembrane region" description="Helical" evidence="1">
    <location>
        <begin position="84"/>
        <end position="107"/>
    </location>
</feature>
<proteinExistence type="predicted"/>
<accession>A0ABN0FCG9</accession>
<protein>
    <submittedName>
        <fullName evidence="2">Uncharacterized protein</fullName>
    </submittedName>
</protein>
<reference evidence="2 3" key="1">
    <citation type="journal article" date="2012" name="J. Bacteriol.">
        <title>Draft Genome Sequence of the Soil Bacterium Burkholderia terrae Strain BS001, Which Interacts with Fungal Surface Structures.</title>
        <authorList>
            <person name="Nazir R."/>
            <person name="Hansen M.A."/>
            <person name="Sorensen S."/>
            <person name="van Elsas J.D."/>
        </authorList>
    </citation>
    <scope>NUCLEOTIDE SEQUENCE [LARGE SCALE GENOMIC DNA]</scope>
    <source>
        <strain evidence="2 3">BS001</strain>
    </source>
</reference>
<dbReference type="EMBL" id="AKAU01000195">
    <property type="protein sequence ID" value="EIM96363.1"/>
    <property type="molecule type" value="Genomic_DNA"/>
</dbReference>
<name>A0ABN0FCG9_9BURK</name>
<gene>
    <name evidence="2" type="ORF">WQE_34441</name>
</gene>
<feature type="transmembrane region" description="Helical" evidence="1">
    <location>
        <begin position="28"/>
        <end position="46"/>
    </location>
</feature>
<dbReference type="Proteomes" id="UP000004980">
    <property type="component" value="Unassembled WGS sequence"/>
</dbReference>
<keyword evidence="1" id="KW-0812">Transmembrane</keyword>
<keyword evidence="1" id="KW-0472">Membrane</keyword>
<organism evidence="2 3">
    <name type="scientific">Paraburkholderia hospita</name>
    <dbReference type="NCBI Taxonomy" id="169430"/>
    <lineage>
        <taxon>Bacteria</taxon>
        <taxon>Pseudomonadati</taxon>
        <taxon>Pseudomonadota</taxon>
        <taxon>Betaproteobacteria</taxon>
        <taxon>Burkholderiales</taxon>
        <taxon>Burkholderiaceae</taxon>
        <taxon>Paraburkholderia</taxon>
    </lineage>
</organism>
<feature type="transmembrane region" description="Helical" evidence="1">
    <location>
        <begin position="58"/>
        <end position="78"/>
    </location>
</feature>
<evidence type="ECO:0000256" key="1">
    <source>
        <dbReference type="SAM" id="Phobius"/>
    </source>
</evidence>
<evidence type="ECO:0000313" key="3">
    <source>
        <dbReference type="Proteomes" id="UP000004980"/>
    </source>
</evidence>
<evidence type="ECO:0000313" key="2">
    <source>
        <dbReference type="EMBL" id="EIM96363.1"/>
    </source>
</evidence>
<feature type="transmembrane region" description="Helical" evidence="1">
    <location>
        <begin position="139"/>
        <end position="157"/>
    </location>
</feature>
<keyword evidence="1" id="KW-1133">Transmembrane helix</keyword>
<feature type="transmembrane region" description="Helical" evidence="1">
    <location>
        <begin position="114"/>
        <end position="133"/>
    </location>
</feature>
<feature type="transmembrane region" description="Helical" evidence="1">
    <location>
        <begin position="191"/>
        <end position="212"/>
    </location>
</feature>
<sequence>MCSRAVLYLSAAAAGAIAFFCSEGGLPAVASITMAFALAGTSMLVARRTDFSGRLASISVSTMTATMTLAVLLLPQGGSPDGHLWGVAVSLAIGTYVPAYVCMGAVLGRIDGCIASLHFVAAGLCSALTFGIVSRNSTLALIIGIASLGLIVAHLALAIFRSAAALFAATLTGTSACALTIVALYTGTSGLIVVTGLGLVVTTAATLERVLVEQGVVRPPSDGL</sequence>
<keyword evidence="3" id="KW-1185">Reference proteome</keyword>